<evidence type="ECO:0000256" key="4">
    <source>
        <dbReference type="ARBA" id="ARBA00022792"/>
    </source>
</evidence>
<dbReference type="Ensembl" id="ENSMALT00000030232.1">
    <property type="protein sequence ID" value="ENSMALP00000029702.1"/>
    <property type="gene ID" value="ENSMALG00000020529.1"/>
</dbReference>
<sequence>MQLKLAWQVFIQRDQGHCGSSSALDFRGITIWPDTLPAFVEECLVVVAGGSTLCQVSFSHVNSCNLLLNNMKLVKKICRTLTDRRRHVYVTKGTQAEKSSCTDILTQNCGLSLFISSVLLFEFIALHSCLYCLFCPLGRQQLGSDGAHPIFIQVAESVYRLTLGSVAGGKSHAPLAPCIFTPPGRHPLACLVPQLLGVALEKAIKLTVSHCVRKCSDTCISSRLINLCFLQAAGSHVTFTNPLVIIRIHLQVAGQVALGPGISALSVNRDLGYLGLCKGSKACFLWDIPFSAIYFPCYAHTKLSLDEEDGRIGPAKMLFAGALAGKILGTSLVTPADVIKTRLQVVAHAGLTTYSRRSSEERALVFRSTPLFGVTPVMYGLLKPAGSEPTPKSRISLPAPNPNRIGGFRLAMAMFTGIAAAAPANIS</sequence>
<comment type="subcellular location">
    <subcellularLocation>
        <location evidence="1">Mitochondrion inner membrane</location>
        <topology evidence="1">Multi-pass membrane protein</topology>
    </subcellularLocation>
</comment>
<proteinExistence type="inferred from homology"/>
<dbReference type="SUPFAM" id="SSF103506">
    <property type="entry name" value="Mitochondrial carrier"/>
    <property type="match status" value="1"/>
</dbReference>
<keyword evidence="4" id="KW-0999">Mitochondrion inner membrane</keyword>
<evidence type="ECO:0000256" key="1">
    <source>
        <dbReference type="ARBA" id="ARBA00004448"/>
    </source>
</evidence>
<keyword evidence="3" id="KW-0812">Transmembrane</keyword>
<dbReference type="Gene3D" id="1.50.40.10">
    <property type="entry name" value="Mitochondrial carrier domain"/>
    <property type="match status" value="1"/>
</dbReference>
<name>A0A3Q3R9M4_MONAL</name>
<accession>A0A3Q3R9M4</accession>
<reference evidence="8" key="2">
    <citation type="submission" date="2025-09" db="UniProtKB">
        <authorList>
            <consortium name="Ensembl"/>
        </authorList>
    </citation>
    <scope>IDENTIFICATION</scope>
</reference>
<evidence type="ECO:0000256" key="5">
    <source>
        <dbReference type="ARBA" id="ARBA00022989"/>
    </source>
</evidence>
<dbReference type="GO" id="GO:0043490">
    <property type="term" value="P:malate-aspartate shuttle"/>
    <property type="evidence" value="ECO:0007669"/>
    <property type="project" value="TreeGrafter"/>
</dbReference>
<dbReference type="GO" id="GO:0005743">
    <property type="term" value="C:mitochondrial inner membrane"/>
    <property type="evidence" value="ECO:0007669"/>
    <property type="project" value="UniProtKB-SubCell"/>
</dbReference>
<evidence type="ECO:0000256" key="7">
    <source>
        <dbReference type="ARBA" id="ARBA00023136"/>
    </source>
</evidence>
<dbReference type="GO" id="GO:0015183">
    <property type="term" value="F:L-aspartate transmembrane transporter activity"/>
    <property type="evidence" value="ECO:0007669"/>
    <property type="project" value="TreeGrafter"/>
</dbReference>
<comment type="similarity">
    <text evidence="2">Belongs to the mitochondrial carrier (TC 2.A.29) family.</text>
</comment>
<keyword evidence="5" id="KW-1133">Transmembrane helix</keyword>
<dbReference type="PANTHER" id="PTHR45678">
    <property type="entry name" value="MITOCHONDRIAL 2-OXODICARBOXYLATE CARRIER 1-RELATED"/>
    <property type="match status" value="1"/>
</dbReference>
<keyword evidence="6" id="KW-0496">Mitochondrion</keyword>
<dbReference type="GO" id="GO:0005313">
    <property type="term" value="F:L-glutamate transmembrane transporter activity"/>
    <property type="evidence" value="ECO:0007669"/>
    <property type="project" value="TreeGrafter"/>
</dbReference>
<dbReference type="Proteomes" id="UP000261600">
    <property type="component" value="Unplaced"/>
</dbReference>
<organism evidence="8 9">
    <name type="scientific">Monopterus albus</name>
    <name type="common">Swamp eel</name>
    <dbReference type="NCBI Taxonomy" id="43700"/>
    <lineage>
        <taxon>Eukaryota</taxon>
        <taxon>Metazoa</taxon>
        <taxon>Chordata</taxon>
        <taxon>Craniata</taxon>
        <taxon>Vertebrata</taxon>
        <taxon>Euteleostomi</taxon>
        <taxon>Actinopterygii</taxon>
        <taxon>Neopterygii</taxon>
        <taxon>Teleostei</taxon>
        <taxon>Neoteleostei</taxon>
        <taxon>Acanthomorphata</taxon>
        <taxon>Anabantaria</taxon>
        <taxon>Synbranchiformes</taxon>
        <taxon>Synbranchidae</taxon>
        <taxon>Monopterus</taxon>
    </lineage>
</organism>
<keyword evidence="7" id="KW-0472">Membrane</keyword>
<evidence type="ECO:0000313" key="8">
    <source>
        <dbReference type="Ensembl" id="ENSMALP00000029702.1"/>
    </source>
</evidence>
<reference evidence="8" key="1">
    <citation type="submission" date="2025-08" db="UniProtKB">
        <authorList>
            <consortium name="Ensembl"/>
        </authorList>
    </citation>
    <scope>IDENTIFICATION</scope>
</reference>
<evidence type="ECO:0000256" key="3">
    <source>
        <dbReference type="ARBA" id="ARBA00022692"/>
    </source>
</evidence>
<dbReference type="AlphaFoldDB" id="A0A3Q3R9M4"/>
<dbReference type="InterPro" id="IPR018108">
    <property type="entry name" value="MCP_transmembrane"/>
</dbReference>
<evidence type="ECO:0000256" key="2">
    <source>
        <dbReference type="ARBA" id="ARBA00006375"/>
    </source>
</evidence>
<dbReference type="InterPro" id="IPR023395">
    <property type="entry name" value="MCP_dom_sf"/>
</dbReference>
<dbReference type="InterPro" id="IPR051028">
    <property type="entry name" value="Mito_Solute_Carrier"/>
</dbReference>
<evidence type="ECO:0000313" key="9">
    <source>
        <dbReference type="Proteomes" id="UP000261600"/>
    </source>
</evidence>
<protein>
    <submittedName>
        <fullName evidence="8">Uncharacterized protein</fullName>
    </submittedName>
</protein>
<dbReference type="Pfam" id="PF00153">
    <property type="entry name" value="Mito_carr"/>
    <property type="match status" value="2"/>
</dbReference>
<dbReference type="PANTHER" id="PTHR45678:SF12">
    <property type="entry name" value="ELECTROGENIC ASPARTATE_GLUTAMATE ANTIPORTER SLC25A13, MITOCHONDRIAL"/>
    <property type="match status" value="1"/>
</dbReference>
<evidence type="ECO:0000256" key="6">
    <source>
        <dbReference type="ARBA" id="ARBA00023128"/>
    </source>
</evidence>
<keyword evidence="9" id="KW-1185">Reference proteome</keyword>